<keyword evidence="2" id="KW-0802">TPR repeat</keyword>
<protein>
    <submittedName>
        <fullName evidence="3">Uncharacterized protein</fullName>
    </submittedName>
</protein>
<dbReference type="InterPro" id="IPR011990">
    <property type="entry name" value="TPR-like_helical_dom_sf"/>
</dbReference>
<dbReference type="PANTHER" id="PTHR45586:SF1">
    <property type="entry name" value="LIPOPOLYSACCHARIDE ASSEMBLY PROTEIN B"/>
    <property type="match status" value="1"/>
</dbReference>
<accession>A0ABP0V3Q8</accession>
<dbReference type="InterPro" id="IPR019734">
    <property type="entry name" value="TPR_rpt"/>
</dbReference>
<dbReference type="Proteomes" id="UP001497512">
    <property type="component" value="Chromosome 9"/>
</dbReference>
<evidence type="ECO:0000313" key="4">
    <source>
        <dbReference type="Proteomes" id="UP001497512"/>
    </source>
</evidence>
<dbReference type="Gene3D" id="1.25.40.10">
    <property type="entry name" value="Tetratricopeptide repeat domain"/>
    <property type="match status" value="2"/>
</dbReference>
<dbReference type="PANTHER" id="PTHR45586">
    <property type="entry name" value="TPR REPEAT-CONTAINING PROTEIN PA4667"/>
    <property type="match status" value="1"/>
</dbReference>
<dbReference type="SMART" id="SM00028">
    <property type="entry name" value="TPR"/>
    <property type="match status" value="2"/>
</dbReference>
<proteinExistence type="predicted"/>
<dbReference type="SUPFAM" id="SSF48452">
    <property type="entry name" value="TPR-like"/>
    <property type="match status" value="2"/>
</dbReference>
<dbReference type="InterPro" id="IPR051012">
    <property type="entry name" value="CellSynth/LPSAsmb/PSIAsmb"/>
</dbReference>
<gene>
    <name evidence="3" type="ORF">CSSPTR1EN2_LOCUS23224</name>
</gene>
<keyword evidence="4" id="KW-1185">Reference proteome</keyword>
<sequence>MESEKVYVHYQGHPEFTYIAKLDPLLTVAQLAQDFATAYRAKYGLQHMLDLSCIEVFSERHKPLMRSMVLKKVAKNRSDLFIELRAPELRATSLSPEEKVEIASAKQKNKCLEVPWEVLSSALEAQRAKNYKCAGKLFREVLNIVPDQRICLRGLGSMALAVCKFDEAMRWLQRGVVVYPNDALFHARIADAYSGKGDYEAALAHYDCAVGLVLEMVDYPIAGDLQGAVCLESLKVASARVFLKLGEEATAYDLLMTVLKDDSSHWGALYEYSLLALGHGFTNDALQILLKLLVAMPENRDVRSHITSALQQPQGMDILKRQLSLEPANSPAVAALASCIKDFGAIDEATQLYELALSLTPCKPSYVLNLIHLLEVSNKYLSALDKATAFCHNLPDFHVGGLQLSDVKPYLVGLPIADNESQVRHCMGVELLRLDGQPPGDDKRGANGAERGNLADHDPKVMYSGDQLDTLAILFVIVKILYLGGALQRSKSLAVLVESAVLTSIVPLHRTLVRNEAAYFGCIHQILQEYPIPLPLPSREQLRPLYLAGDSHCLSAAWRTVQLREEARLLVPLLVTGLKVWHLREESRFYPKVAFQTAMESLPQDSQVIMLFGEIDCREGILVSVEKCRYENVEEGVEASVHIYLQQLLRLIQDCNFEIFVHPVSPVLSETRAVVHIFNHVLQTRLHEAQQTSPCGKQLHWLDFFPDLLTPDGELRDEFKLDGTHLNPNYVTPLARALANVE</sequence>
<keyword evidence="1" id="KW-0677">Repeat</keyword>
<reference evidence="3" key="1">
    <citation type="submission" date="2024-02" db="EMBL/GenBank/DDBJ databases">
        <authorList>
            <consortium name="ELIXIR-Norway"/>
            <consortium name="Elixir Norway"/>
        </authorList>
    </citation>
    <scope>NUCLEOTIDE SEQUENCE</scope>
</reference>
<evidence type="ECO:0000256" key="1">
    <source>
        <dbReference type="ARBA" id="ARBA00022737"/>
    </source>
</evidence>
<name>A0ABP0V3Q8_9BRYO</name>
<organism evidence="3 4">
    <name type="scientific">Sphagnum troendelagicum</name>
    <dbReference type="NCBI Taxonomy" id="128251"/>
    <lineage>
        <taxon>Eukaryota</taxon>
        <taxon>Viridiplantae</taxon>
        <taxon>Streptophyta</taxon>
        <taxon>Embryophyta</taxon>
        <taxon>Bryophyta</taxon>
        <taxon>Sphagnophytina</taxon>
        <taxon>Sphagnopsida</taxon>
        <taxon>Sphagnales</taxon>
        <taxon>Sphagnaceae</taxon>
        <taxon>Sphagnum</taxon>
    </lineage>
</organism>
<dbReference type="EMBL" id="OZ019901">
    <property type="protein sequence ID" value="CAK9236824.1"/>
    <property type="molecule type" value="Genomic_DNA"/>
</dbReference>
<evidence type="ECO:0000256" key="2">
    <source>
        <dbReference type="ARBA" id="ARBA00022803"/>
    </source>
</evidence>
<evidence type="ECO:0000313" key="3">
    <source>
        <dbReference type="EMBL" id="CAK9236824.1"/>
    </source>
</evidence>
<dbReference type="SUPFAM" id="SSF52266">
    <property type="entry name" value="SGNH hydrolase"/>
    <property type="match status" value="1"/>
</dbReference>